<keyword evidence="5" id="KW-0479">Metal-binding</keyword>
<sequence length="315" mass="32520">MSRIRAAVIGGGANGEHDVSLASAAAVTAALDPGAYEIIGLTIGRDGAWRDAAGAPLGLASAVERLQTCDVALPIVHGPRGEDGTLAALLELAGVPYVGSGLRPGALAMDKWVTKLIAQDLGIAVAPGRLLTARTVAGYAWSGPVVVKPVAAGSSLGVALVRRPGDLAGAMAEALRHDDRILIEQVIEGREIDIAVLRNRDEVVASPTLEIVTDGFFDYAAKYGGEATKFLIPAPIEPAVTGRIERAATALYEALGCRGVARFDFFVTAAGPVLNEVNTMPGFTAHSQVPRMFAAAGMPYPRLLDTLIGIACGHG</sequence>
<keyword evidence="17" id="KW-1185">Reference proteome</keyword>
<dbReference type="Proteomes" id="UP001596548">
    <property type="component" value="Unassembled WGS sequence"/>
</dbReference>
<comment type="catalytic activity">
    <reaction evidence="13">
        <text>2 D-alanine + ATP = D-alanyl-D-alanine + ADP + phosphate + H(+)</text>
        <dbReference type="Rhea" id="RHEA:11224"/>
        <dbReference type="ChEBI" id="CHEBI:15378"/>
        <dbReference type="ChEBI" id="CHEBI:30616"/>
        <dbReference type="ChEBI" id="CHEBI:43474"/>
        <dbReference type="ChEBI" id="CHEBI:57416"/>
        <dbReference type="ChEBI" id="CHEBI:57822"/>
        <dbReference type="ChEBI" id="CHEBI:456216"/>
        <dbReference type="EC" id="6.3.2.4"/>
    </reaction>
</comment>
<keyword evidence="13" id="KW-0963">Cytoplasm</keyword>
<dbReference type="PANTHER" id="PTHR23132:SF25">
    <property type="entry name" value="D-ALANINE--D-ALANINE LIGASE A"/>
    <property type="match status" value="1"/>
</dbReference>
<keyword evidence="11" id="KW-0464">Manganese</keyword>
<evidence type="ECO:0000256" key="13">
    <source>
        <dbReference type="HAMAP-Rule" id="MF_00047"/>
    </source>
</evidence>
<dbReference type="Pfam" id="PF01820">
    <property type="entry name" value="Dala_Dala_lig_N"/>
    <property type="match status" value="2"/>
</dbReference>
<dbReference type="PROSITE" id="PS50975">
    <property type="entry name" value="ATP_GRASP"/>
    <property type="match status" value="1"/>
</dbReference>
<dbReference type="SUPFAM" id="SSF52440">
    <property type="entry name" value="PreATP-grasp domain"/>
    <property type="match status" value="1"/>
</dbReference>
<evidence type="ECO:0000256" key="11">
    <source>
        <dbReference type="ARBA" id="ARBA00023211"/>
    </source>
</evidence>
<dbReference type="SUPFAM" id="SSF56059">
    <property type="entry name" value="Glutathione synthetase ATP-binding domain-like"/>
    <property type="match status" value="1"/>
</dbReference>
<evidence type="ECO:0000256" key="14">
    <source>
        <dbReference type="PROSITE-ProRule" id="PRU00409"/>
    </source>
</evidence>
<evidence type="ECO:0000256" key="9">
    <source>
        <dbReference type="ARBA" id="ARBA00022960"/>
    </source>
</evidence>
<evidence type="ECO:0000313" key="16">
    <source>
        <dbReference type="EMBL" id="MFC7279435.1"/>
    </source>
</evidence>
<proteinExistence type="inferred from homology"/>
<dbReference type="Gene3D" id="3.40.50.20">
    <property type="match status" value="1"/>
</dbReference>
<evidence type="ECO:0000256" key="4">
    <source>
        <dbReference type="ARBA" id="ARBA00022598"/>
    </source>
</evidence>
<keyword evidence="7 14" id="KW-0067">ATP-binding</keyword>
<dbReference type="InterPro" id="IPR011095">
    <property type="entry name" value="Dala_Dala_lig_C"/>
</dbReference>
<accession>A0ABW2I3L1</accession>
<dbReference type="RefSeq" id="WP_378976763.1">
    <property type="nucleotide sequence ID" value="NZ_JBHTBJ010000051.1"/>
</dbReference>
<dbReference type="HAMAP" id="MF_00047">
    <property type="entry name" value="Dala_Dala_lig"/>
    <property type="match status" value="1"/>
</dbReference>
<dbReference type="Gene3D" id="3.30.470.20">
    <property type="entry name" value="ATP-grasp fold, B domain"/>
    <property type="match status" value="1"/>
</dbReference>
<evidence type="ECO:0000256" key="3">
    <source>
        <dbReference type="ARBA" id="ARBA00010871"/>
    </source>
</evidence>
<dbReference type="InterPro" id="IPR000291">
    <property type="entry name" value="D-Ala_lig_Van_CS"/>
</dbReference>
<dbReference type="EMBL" id="JBHTBJ010000051">
    <property type="protein sequence ID" value="MFC7279435.1"/>
    <property type="molecule type" value="Genomic_DNA"/>
</dbReference>
<dbReference type="EC" id="6.3.2.4" evidence="13"/>
<comment type="cofactor">
    <cofactor evidence="1">
        <name>Mn(2+)</name>
        <dbReference type="ChEBI" id="CHEBI:29035"/>
    </cofactor>
</comment>
<evidence type="ECO:0000256" key="5">
    <source>
        <dbReference type="ARBA" id="ARBA00022723"/>
    </source>
</evidence>
<gene>
    <name evidence="13" type="primary">ddl</name>
    <name evidence="16" type="ORF">ACFQS1_36185</name>
</gene>
<dbReference type="PROSITE" id="PS00843">
    <property type="entry name" value="DALA_DALA_LIGASE_1"/>
    <property type="match status" value="1"/>
</dbReference>
<evidence type="ECO:0000256" key="8">
    <source>
        <dbReference type="ARBA" id="ARBA00022842"/>
    </source>
</evidence>
<protein>
    <recommendedName>
        <fullName evidence="13">D-alanine--D-alanine ligase</fullName>
        <ecNumber evidence="13">6.3.2.4</ecNumber>
    </recommendedName>
    <alternativeName>
        <fullName evidence="13">D-Ala-D-Ala ligase</fullName>
    </alternativeName>
    <alternativeName>
        <fullName evidence="13">D-alanylalanine synthetase</fullName>
    </alternativeName>
</protein>
<keyword evidence="8" id="KW-0460">Magnesium</keyword>
<feature type="domain" description="ATP-grasp" evidence="15">
    <location>
        <begin position="115"/>
        <end position="309"/>
    </location>
</feature>
<keyword evidence="4 13" id="KW-0436">Ligase</keyword>
<dbReference type="InterPro" id="IPR016185">
    <property type="entry name" value="PreATP-grasp_dom_sf"/>
</dbReference>
<evidence type="ECO:0000259" key="15">
    <source>
        <dbReference type="PROSITE" id="PS50975"/>
    </source>
</evidence>
<dbReference type="InterPro" id="IPR011127">
    <property type="entry name" value="Dala_Dala_lig_N"/>
</dbReference>
<reference evidence="17" key="1">
    <citation type="journal article" date="2019" name="Int. J. Syst. Evol. Microbiol.">
        <title>The Global Catalogue of Microorganisms (GCM) 10K type strain sequencing project: providing services to taxonomists for standard genome sequencing and annotation.</title>
        <authorList>
            <consortium name="The Broad Institute Genomics Platform"/>
            <consortium name="The Broad Institute Genome Sequencing Center for Infectious Disease"/>
            <person name="Wu L."/>
            <person name="Ma J."/>
        </authorList>
    </citation>
    <scope>NUCLEOTIDE SEQUENCE [LARGE SCALE GENOMIC DNA]</scope>
    <source>
        <strain evidence="17">XZYJT-10</strain>
    </source>
</reference>
<comment type="similarity">
    <text evidence="3 13">Belongs to the D-alanine--D-alanine ligase family.</text>
</comment>
<evidence type="ECO:0000256" key="2">
    <source>
        <dbReference type="ARBA" id="ARBA00001946"/>
    </source>
</evidence>
<dbReference type="InterPro" id="IPR005905">
    <property type="entry name" value="D_ala_D_ala"/>
</dbReference>
<evidence type="ECO:0000256" key="6">
    <source>
        <dbReference type="ARBA" id="ARBA00022741"/>
    </source>
</evidence>
<organism evidence="16 17">
    <name type="scientific">Paractinoplanes rhizophilus</name>
    <dbReference type="NCBI Taxonomy" id="1416877"/>
    <lineage>
        <taxon>Bacteria</taxon>
        <taxon>Bacillati</taxon>
        <taxon>Actinomycetota</taxon>
        <taxon>Actinomycetes</taxon>
        <taxon>Micromonosporales</taxon>
        <taxon>Micromonosporaceae</taxon>
        <taxon>Paractinoplanes</taxon>
    </lineage>
</organism>
<comment type="pathway">
    <text evidence="13">Cell wall biogenesis; peptidoglycan biosynthesis.</text>
</comment>
<comment type="caution">
    <text evidence="16">The sequence shown here is derived from an EMBL/GenBank/DDBJ whole genome shotgun (WGS) entry which is preliminary data.</text>
</comment>
<keyword evidence="6 14" id="KW-0547">Nucleotide-binding</keyword>
<dbReference type="InterPro" id="IPR011761">
    <property type="entry name" value="ATP-grasp"/>
</dbReference>
<evidence type="ECO:0000256" key="1">
    <source>
        <dbReference type="ARBA" id="ARBA00001936"/>
    </source>
</evidence>
<comment type="function">
    <text evidence="13">Cell wall formation.</text>
</comment>
<keyword evidence="10 13" id="KW-0573">Peptidoglycan synthesis</keyword>
<dbReference type="PROSITE" id="PS00844">
    <property type="entry name" value="DALA_DALA_LIGASE_2"/>
    <property type="match status" value="1"/>
</dbReference>
<dbReference type="InterPro" id="IPR013815">
    <property type="entry name" value="ATP_grasp_subdomain_1"/>
</dbReference>
<dbReference type="Gene3D" id="3.30.1490.20">
    <property type="entry name" value="ATP-grasp fold, A domain"/>
    <property type="match status" value="1"/>
</dbReference>
<comment type="subcellular location">
    <subcellularLocation>
        <location evidence="13">Cytoplasm</location>
    </subcellularLocation>
</comment>
<dbReference type="Pfam" id="PF07478">
    <property type="entry name" value="Dala_Dala_lig_C"/>
    <property type="match status" value="1"/>
</dbReference>
<keyword evidence="12 13" id="KW-0961">Cell wall biogenesis/degradation</keyword>
<evidence type="ECO:0000256" key="10">
    <source>
        <dbReference type="ARBA" id="ARBA00022984"/>
    </source>
</evidence>
<evidence type="ECO:0000313" key="17">
    <source>
        <dbReference type="Proteomes" id="UP001596548"/>
    </source>
</evidence>
<keyword evidence="9 13" id="KW-0133">Cell shape</keyword>
<dbReference type="PANTHER" id="PTHR23132">
    <property type="entry name" value="D-ALANINE--D-ALANINE LIGASE"/>
    <property type="match status" value="1"/>
</dbReference>
<dbReference type="GO" id="GO:0008716">
    <property type="term" value="F:D-alanine-D-alanine ligase activity"/>
    <property type="evidence" value="ECO:0007669"/>
    <property type="project" value="UniProtKB-EC"/>
</dbReference>
<comment type="cofactor">
    <cofactor evidence="2">
        <name>Mg(2+)</name>
        <dbReference type="ChEBI" id="CHEBI:18420"/>
    </cofactor>
</comment>
<name>A0ABW2I3L1_9ACTN</name>
<evidence type="ECO:0000256" key="7">
    <source>
        <dbReference type="ARBA" id="ARBA00022840"/>
    </source>
</evidence>
<dbReference type="NCBIfam" id="TIGR01205">
    <property type="entry name" value="D_ala_D_alaTIGR"/>
    <property type="match status" value="1"/>
</dbReference>
<dbReference type="PIRSF" id="PIRSF039102">
    <property type="entry name" value="Ddl/VanB"/>
    <property type="match status" value="1"/>
</dbReference>
<evidence type="ECO:0000256" key="12">
    <source>
        <dbReference type="ARBA" id="ARBA00023316"/>
    </source>
</evidence>
<dbReference type="NCBIfam" id="NF002528">
    <property type="entry name" value="PRK01966.1-4"/>
    <property type="match status" value="1"/>
</dbReference>